<evidence type="ECO:0000259" key="4">
    <source>
        <dbReference type="PROSITE" id="PS51782"/>
    </source>
</evidence>
<name>A0A9W6F3P0_9CHLO</name>
<proteinExistence type="predicted"/>
<evidence type="ECO:0000313" key="6">
    <source>
        <dbReference type="Proteomes" id="UP001165080"/>
    </source>
</evidence>
<dbReference type="Gene3D" id="3.10.350.10">
    <property type="entry name" value="LysM domain"/>
    <property type="match status" value="1"/>
</dbReference>
<dbReference type="EMBL" id="BRXU01000011">
    <property type="protein sequence ID" value="GLC54675.1"/>
    <property type="molecule type" value="Genomic_DNA"/>
</dbReference>
<sequence length="346" mass="36436">MAGKLCVSVIEARNLQADDFAEKNFYVKLRVGSNEVKTDVIKGSLQPKFLKDCRLSVPMPETDTLRIELLQVGPRGDLVVGSDDLRILTITARGTIVHWFQLRTAGRSVSAELCLVLRYLSAGSHRPMSPTYAIAARQAKERALEAPAPPMTPSTSAFRDLNTPTATATPSAMAPATTSGRYATSAAIEQQGSSFTAVATANGSGSGHFYGNGAAVMGSPGTAASVSGQLGGARMAVGPAGSGAAAVASTAASRQVAPAGPRRSGRPASGGPGHVPLPLAVLGGMVVGALVYLWKKRPVYYEVQEDDTLCHIASCFKKRVEDVYQKNRALLKNPSRLYPGDRLRIR</sequence>
<evidence type="ECO:0000256" key="1">
    <source>
        <dbReference type="SAM" id="MobiDB-lite"/>
    </source>
</evidence>
<dbReference type="Gene3D" id="2.60.40.150">
    <property type="entry name" value="C2 domain"/>
    <property type="match status" value="1"/>
</dbReference>
<dbReference type="SUPFAM" id="SSF54106">
    <property type="entry name" value="LysM domain"/>
    <property type="match status" value="1"/>
</dbReference>
<keyword evidence="2" id="KW-0812">Transmembrane</keyword>
<dbReference type="PROSITE" id="PS50004">
    <property type="entry name" value="C2"/>
    <property type="match status" value="1"/>
</dbReference>
<dbReference type="SUPFAM" id="SSF49562">
    <property type="entry name" value="C2 domain (Calcium/lipid-binding domain, CaLB)"/>
    <property type="match status" value="1"/>
</dbReference>
<comment type="caution">
    <text evidence="5">The sequence shown here is derived from an EMBL/GenBank/DDBJ whole genome shotgun (WGS) entry which is preliminary data.</text>
</comment>
<feature type="domain" description="LysM" evidence="4">
    <location>
        <begin position="299"/>
        <end position="345"/>
    </location>
</feature>
<dbReference type="PROSITE" id="PS51782">
    <property type="entry name" value="LYSM"/>
    <property type="match status" value="1"/>
</dbReference>
<accession>A0A9W6F3P0</accession>
<dbReference type="Proteomes" id="UP001165080">
    <property type="component" value="Unassembled WGS sequence"/>
</dbReference>
<feature type="transmembrane region" description="Helical" evidence="2">
    <location>
        <begin position="275"/>
        <end position="294"/>
    </location>
</feature>
<dbReference type="SMART" id="SM00257">
    <property type="entry name" value="LysM"/>
    <property type="match status" value="1"/>
</dbReference>
<dbReference type="InterPro" id="IPR035892">
    <property type="entry name" value="C2_domain_sf"/>
</dbReference>
<dbReference type="InterPro" id="IPR000008">
    <property type="entry name" value="C2_dom"/>
</dbReference>
<dbReference type="InterPro" id="IPR036779">
    <property type="entry name" value="LysM_dom_sf"/>
</dbReference>
<feature type="domain" description="C2" evidence="3">
    <location>
        <begin position="1"/>
        <end position="100"/>
    </location>
</feature>
<dbReference type="Pfam" id="PF00168">
    <property type="entry name" value="C2"/>
    <property type="match status" value="1"/>
</dbReference>
<organism evidence="5 6">
    <name type="scientific">Pleodorina starrii</name>
    <dbReference type="NCBI Taxonomy" id="330485"/>
    <lineage>
        <taxon>Eukaryota</taxon>
        <taxon>Viridiplantae</taxon>
        <taxon>Chlorophyta</taxon>
        <taxon>core chlorophytes</taxon>
        <taxon>Chlorophyceae</taxon>
        <taxon>CS clade</taxon>
        <taxon>Chlamydomonadales</taxon>
        <taxon>Volvocaceae</taxon>
        <taxon>Pleodorina</taxon>
    </lineage>
</organism>
<dbReference type="SMART" id="SM00239">
    <property type="entry name" value="C2"/>
    <property type="match status" value="1"/>
</dbReference>
<evidence type="ECO:0000256" key="2">
    <source>
        <dbReference type="SAM" id="Phobius"/>
    </source>
</evidence>
<reference evidence="5 6" key="1">
    <citation type="journal article" date="2023" name="Commun. Biol.">
        <title>Reorganization of the ancestral sex-determining regions during the evolution of trioecy in Pleodorina starrii.</title>
        <authorList>
            <person name="Takahashi K."/>
            <person name="Suzuki S."/>
            <person name="Kawai-Toyooka H."/>
            <person name="Yamamoto K."/>
            <person name="Hamaji T."/>
            <person name="Ootsuki R."/>
            <person name="Yamaguchi H."/>
            <person name="Kawachi M."/>
            <person name="Higashiyama T."/>
            <person name="Nozaki H."/>
        </authorList>
    </citation>
    <scope>NUCLEOTIDE SEQUENCE [LARGE SCALE GENOMIC DNA]</scope>
    <source>
        <strain evidence="5 6">NIES-4479</strain>
    </source>
</reference>
<gene>
    <name evidence="5" type="primary">PLEST010640</name>
    <name evidence="5" type="ORF">PLESTB_000894300</name>
</gene>
<keyword evidence="6" id="KW-1185">Reference proteome</keyword>
<dbReference type="CDD" id="cd00030">
    <property type="entry name" value="C2"/>
    <property type="match status" value="1"/>
</dbReference>
<dbReference type="InterPro" id="IPR018392">
    <property type="entry name" value="LysM"/>
</dbReference>
<evidence type="ECO:0000313" key="5">
    <source>
        <dbReference type="EMBL" id="GLC54675.1"/>
    </source>
</evidence>
<feature type="region of interest" description="Disordered" evidence="1">
    <location>
        <begin position="147"/>
        <end position="177"/>
    </location>
</feature>
<keyword evidence="2" id="KW-1133">Transmembrane helix</keyword>
<feature type="compositionally biased region" description="Low complexity" evidence="1">
    <location>
        <begin position="253"/>
        <end position="267"/>
    </location>
</feature>
<evidence type="ECO:0000259" key="3">
    <source>
        <dbReference type="PROSITE" id="PS50004"/>
    </source>
</evidence>
<feature type="compositionally biased region" description="Low complexity" evidence="1">
    <location>
        <begin position="153"/>
        <end position="177"/>
    </location>
</feature>
<dbReference type="Pfam" id="PF01476">
    <property type="entry name" value="LysM"/>
    <property type="match status" value="1"/>
</dbReference>
<dbReference type="AlphaFoldDB" id="A0A9W6F3P0"/>
<dbReference type="CDD" id="cd00118">
    <property type="entry name" value="LysM"/>
    <property type="match status" value="1"/>
</dbReference>
<protein>
    <submittedName>
        <fullName evidence="5">Uncharacterized protein</fullName>
    </submittedName>
</protein>
<dbReference type="OrthoDB" id="73919at2759"/>
<keyword evidence="2" id="KW-0472">Membrane</keyword>
<feature type="region of interest" description="Disordered" evidence="1">
    <location>
        <begin position="253"/>
        <end position="272"/>
    </location>
</feature>